<evidence type="ECO:0000313" key="3">
    <source>
        <dbReference type="EMBL" id="OGY73004.1"/>
    </source>
</evidence>
<feature type="binding site" evidence="2">
    <location>
        <position position="39"/>
    </location>
    <ligand>
        <name>Fe cation</name>
        <dbReference type="ChEBI" id="CHEBI:24875"/>
        <label>2</label>
    </ligand>
</feature>
<gene>
    <name evidence="3" type="ORF">A3H61_03950</name>
</gene>
<dbReference type="PANTHER" id="PTHR36303">
    <property type="entry name" value="2',3'-CYCLIC-NUCLEOTIDE 2'-PHOSPHODIESTERASE"/>
    <property type="match status" value="1"/>
</dbReference>
<evidence type="ECO:0008006" key="5">
    <source>
        <dbReference type="Google" id="ProtNLM"/>
    </source>
</evidence>
<feature type="binding site" evidence="2">
    <location>
        <position position="151"/>
    </location>
    <ligand>
        <name>Fe cation</name>
        <dbReference type="ChEBI" id="CHEBI:24875"/>
        <label>2</label>
    </ligand>
</feature>
<dbReference type="GO" id="GO:0046872">
    <property type="term" value="F:metal ion binding"/>
    <property type="evidence" value="ECO:0007669"/>
    <property type="project" value="UniProtKB-KW"/>
</dbReference>
<proteinExistence type="predicted"/>
<evidence type="ECO:0000256" key="2">
    <source>
        <dbReference type="PIRSR" id="PIRSR004789-51"/>
    </source>
</evidence>
<dbReference type="InterPro" id="IPR029052">
    <property type="entry name" value="Metallo-depent_PP-like"/>
</dbReference>
<feature type="binding site" evidence="2">
    <location>
        <position position="178"/>
    </location>
    <ligand>
        <name>Fe cation</name>
        <dbReference type="ChEBI" id="CHEBI:24875"/>
        <label>1</label>
    </ligand>
</feature>
<feature type="binding site" evidence="2">
    <location>
        <position position="40"/>
    </location>
    <ligand>
        <name>Fe cation</name>
        <dbReference type="ChEBI" id="CHEBI:24875"/>
        <label>1</label>
    </ligand>
</feature>
<evidence type="ECO:0000313" key="4">
    <source>
        <dbReference type="Proteomes" id="UP000178315"/>
    </source>
</evidence>
<protein>
    <recommendedName>
        <fullName evidence="5">Metallophosphoesterase</fullName>
    </recommendedName>
</protein>
<dbReference type="GO" id="GO:0004113">
    <property type="term" value="F:2',3'-cyclic-nucleotide 3'-phosphodiesterase activity"/>
    <property type="evidence" value="ECO:0007669"/>
    <property type="project" value="TreeGrafter"/>
</dbReference>
<dbReference type="InterPro" id="IPR005235">
    <property type="entry name" value="YmdB-like"/>
</dbReference>
<dbReference type="Pfam" id="PF13277">
    <property type="entry name" value="YmdB"/>
    <property type="match status" value="1"/>
</dbReference>
<evidence type="ECO:0000256" key="1">
    <source>
        <dbReference type="PIRSR" id="PIRSR004789-50"/>
    </source>
</evidence>
<name>A0A1G2A813_9BACT</name>
<dbReference type="AlphaFoldDB" id="A0A1G2A813"/>
<dbReference type="PANTHER" id="PTHR36303:SF1">
    <property type="entry name" value="2',3'-CYCLIC-NUCLEOTIDE 2'-PHOSPHODIESTERASE"/>
    <property type="match status" value="1"/>
</dbReference>
<feature type="active site" description="Proton donor" evidence="1">
    <location>
        <position position="68"/>
    </location>
</feature>
<keyword evidence="2" id="KW-0479">Metal-binding</keyword>
<dbReference type="SUPFAM" id="SSF56300">
    <property type="entry name" value="Metallo-dependent phosphatases"/>
    <property type="match status" value="1"/>
</dbReference>
<reference evidence="3 4" key="1">
    <citation type="journal article" date="2016" name="Nat. Commun.">
        <title>Thousands of microbial genomes shed light on interconnected biogeochemical processes in an aquifer system.</title>
        <authorList>
            <person name="Anantharaman K."/>
            <person name="Brown C.T."/>
            <person name="Hug L.A."/>
            <person name="Sharon I."/>
            <person name="Castelle C.J."/>
            <person name="Probst A.J."/>
            <person name="Thomas B.C."/>
            <person name="Singh A."/>
            <person name="Wilkins M.J."/>
            <person name="Karaoz U."/>
            <person name="Brodie E.L."/>
            <person name="Williams K.H."/>
            <person name="Hubbard S.S."/>
            <person name="Banfield J.F."/>
        </authorList>
    </citation>
    <scope>NUCLEOTIDE SEQUENCE [LARGE SCALE GENOMIC DNA]</scope>
</reference>
<dbReference type="Gene3D" id="3.60.21.10">
    <property type="match status" value="1"/>
</dbReference>
<feature type="binding site" evidence="2">
    <location>
        <position position="176"/>
    </location>
    <ligand>
        <name>Fe cation</name>
        <dbReference type="ChEBI" id="CHEBI:24875"/>
        <label>2</label>
    </ligand>
</feature>
<dbReference type="EMBL" id="MHJU01000019">
    <property type="protein sequence ID" value="OGY73004.1"/>
    <property type="molecule type" value="Genomic_DNA"/>
</dbReference>
<feature type="binding site" evidence="2">
    <location>
        <position position="8"/>
    </location>
    <ligand>
        <name>Fe cation</name>
        <dbReference type="ChEBI" id="CHEBI:24875"/>
        <label>1</label>
    </ligand>
</feature>
<organism evidence="3 4">
    <name type="scientific">Candidatus Jacksonbacteria bacterium RIFCSPLOWO2_02_FULL_44_20</name>
    <dbReference type="NCBI Taxonomy" id="1798460"/>
    <lineage>
        <taxon>Bacteria</taxon>
        <taxon>Candidatus Jacksoniibacteriota</taxon>
    </lineage>
</organism>
<dbReference type="PIRSF" id="PIRSF004789">
    <property type="entry name" value="DR1281"/>
    <property type="match status" value="1"/>
</dbReference>
<feature type="binding site" evidence="2">
    <location>
        <position position="67"/>
    </location>
    <ligand>
        <name>Fe cation</name>
        <dbReference type="ChEBI" id="CHEBI:24875"/>
        <label>2</label>
    </ligand>
</feature>
<dbReference type="Proteomes" id="UP000178315">
    <property type="component" value="Unassembled WGS sequence"/>
</dbReference>
<sequence length="263" mass="28478">MKVLFIGDVVGKSGRRGVKEILPALRKERGIDLVIANIENIAHGKGISEPTVREMMGAGVDAFTSGNHVWAKKEGIFLLDNPEFPILRPANYPPGVPGRGMLEMSVKKQPVVIINLIGRVFMKDDFDDPFRAFDSLLKTAPKNAIIIVDFHAEATSEKRAFGFYAGDRAHLICGTHTHVGTADTVIVNGRAGYVTDAGMTGAEDSILGVAKDGIIAQFLTQLHARHTMVDAGAVIFNSVLAEITVGKCVKIERCDMILNKERG</sequence>
<feature type="binding site" evidence="2">
    <location>
        <position position="39"/>
    </location>
    <ligand>
        <name>Fe cation</name>
        <dbReference type="ChEBI" id="CHEBI:24875"/>
        <label>1</label>
    </ligand>
</feature>
<accession>A0A1G2A813</accession>
<comment type="caution">
    <text evidence="3">The sequence shown here is derived from an EMBL/GenBank/DDBJ whole genome shotgun (WGS) entry which is preliminary data.</text>
</comment>